<organism evidence="1 2">
    <name type="scientific">Oculimacula yallundae</name>
    <dbReference type="NCBI Taxonomy" id="86028"/>
    <lineage>
        <taxon>Eukaryota</taxon>
        <taxon>Fungi</taxon>
        <taxon>Dikarya</taxon>
        <taxon>Ascomycota</taxon>
        <taxon>Pezizomycotina</taxon>
        <taxon>Leotiomycetes</taxon>
        <taxon>Helotiales</taxon>
        <taxon>Ploettnerulaceae</taxon>
        <taxon>Oculimacula</taxon>
    </lineage>
</organism>
<accession>A0ABR4CW20</accession>
<name>A0ABR4CW20_9HELO</name>
<gene>
    <name evidence="1" type="ORF">VTL71DRAFT_7843</name>
</gene>
<keyword evidence="2" id="KW-1185">Reference proteome</keyword>
<proteinExistence type="predicted"/>
<dbReference type="Proteomes" id="UP001595075">
    <property type="component" value="Unassembled WGS sequence"/>
</dbReference>
<dbReference type="EMBL" id="JAZHXI010000002">
    <property type="protein sequence ID" value="KAL2074065.1"/>
    <property type="molecule type" value="Genomic_DNA"/>
</dbReference>
<reference evidence="1 2" key="1">
    <citation type="journal article" date="2024" name="Commun. Biol.">
        <title>Comparative genomic analysis of thermophilic fungi reveals convergent evolutionary adaptations and gene losses.</title>
        <authorList>
            <person name="Steindorff A.S."/>
            <person name="Aguilar-Pontes M.V."/>
            <person name="Robinson A.J."/>
            <person name="Andreopoulos B."/>
            <person name="LaButti K."/>
            <person name="Kuo A."/>
            <person name="Mondo S."/>
            <person name="Riley R."/>
            <person name="Otillar R."/>
            <person name="Haridas S."/>
            <person name="Lipzen A."/>
            <person name="Grimwood J."/>
            <person name="Schmutz J."/>
            <person name="Clum A."/>
            <person name="Reid I.D."/>
            <person name="Moisan M.C."/>
            <person name="Butler G."/>
            <person name="Nguyen T.T.M."/>
            <person name="Dewar K."/>
            <person name="Conant G."/>
            <person name="Drula E."/>
            <person name="Henrissat B."/>
            <person name="Hansel C."/>
            <person name="Singer S."/>
            <person name="Hutchinson M.I."/>
            <person name="de Vries R.P."/>
            <person name="Natvig D.O."/>
            <person name="Powell A.J."/>
            <person name="Tsang A."/>
            <person name="Grigoriev I.V."/>
        </authorList>
    </citation>
    <scope>NUCLEOTIDE SEQUENCE [LARGE SCALE GENOMIC DNA]</scope>
    <source>
        <strain evidence="1 2">CBS 494.80</strain>
    </source>
</reference>
<sequence length="178" mass="18958">MLKLGFQERIQTSKTTLCTGHTMLLQGLHLIAFGAVALVPPVIAGSWGTYNTTAVNYKTFEASILTGQERFVGPKGFYTSIGGVDLIYVDATPGAAFSIDYPTEYATFITSVSAIAQKGLGLEFLDVTPVPLVERAVCGDVCAVAGDGQVCFTCECKFESSFCIGLGTCVYIYSCQTK</sequence>
<comment type="caution">
    <text evidence="1">The sequence shown here is derived from an EMBL/GenBank/DDBJ whole genome shotgun (WGS) entry which is preliminary data.</text>
</comment>
<evidence type="ECO:0000313" key="2">
    <source>
        <dbReference type="Proteomes" id="UP001595075"/>
    </source>
</evidence>
<protein>
    <submittedName>
        <fullName evidence="1">Uncharacterized protein</fullName>
    </submittedName>
</protein>
<evidence type="ECO:0000313" key="1">
    <source>
        <dbReference type="EMBL" id="KAL2074065.1"/>
    </source>
</evidence>